<dbReference type="OrthoDB" id="1681765at2759"/>
<dbReference type="PANTHER" id="PTHR22930:SF280">
    <property type="entry name" value="OS11G0202600 PROTEIN"/>
    <property type="match status" value="1"/>
</dbReference>
<evidence type="ECO:0000256" key="7">
    <source>
        <dbReference type="ARBA" id="ARBA00023242"/>
    </source>
</evidence>
<keyword evidence="10" id="KW-1185">Reference proteome</keyword>
<keyword evidence="5" id="KW-0479">Metal-binding</keyword>
<evidence type="ECO:0000256" key="1">
    <source>
        <dbReference type="ARBA" id="ARBA00001968"/>
    </source>
</evidence>
<accession>A0A6P6TFX5</accession>
<dbReference type="Proteomes" id="UP001652660">
    <property type="component" value="Chromosome 7e"/>
</dbReference>
<dbReference type="RefSeq" id="XP_027076930.2">
    <property type="nucleotide sequence ID" value="XM_027221129.2"/>
</dbReference>
<dbReference type="Pfam" id="PF26138">
    <property type="entry name" value="DUF8040"/>
    <property type="match status" value="1"/>
</dbReference>
<dbReference type="GO" id="GO:0004518">
    <property type="term" value="F:nuclease activity"/>
    <property type="evidence" value="ECO:0007669"/>
    <property type="project" value="UniProtKB-KW"/>
</dbReference>
<keyword evidence="4" id="KW-0540">Nuclease</keyword>
<feature type="domain" description="DDE Tnp4" evidence="8">
    <location>
        <begin position="241"/>
        <end position="397"/>
    </location>
</feature>
<evidence type="ECO:0000313" key="11">
    <source>
        <dbReference type="RefSeq" id="XP_027076930.2"/>
    </source>
</evidence>
<name>A0A6P6TFX5_COFAR</name>
<dbReference type="GO" id="GO:0005634">
    <property type="term" value="C:nucleus"/>
    <property type="evidence" value="ECO:0007669"/>
    <property type="project" value="UniProtKB-SubCell"/>
</dbReference>
<evidence type="ECO:0000313" key="10">
    <source>
        <dbReference type="Proteomes" id="UP001652660"/>
    </source>
</evidence>
<dbReference type="GO" id="GO:0046872">
    <property type="term" value="F:metal ion binding"/>
    <property type="evidence" value="ECO:0007669"/>
    <property type="project" value="UniProtKB-KW"/>
</dbReference>
<protein>
    <recommendedName>
        <fullName evidence="12">Nuclease HARBI1</fullName>
    </recommendedName>
</protein>
<evidence type="ECO:0000256" key="5">
    <source>
        <dbReference type="ARBA" id="ARBA00022723"/>
    </source>
</evidence>
<dbReference type="Pfam" id="PF13359">
    <property type="entry name" value="DDE_Tnp_4"/>
    <property type="match status" value="1"/>
</dbReference>
<keyword evidence="6" id="KW-0378">Hydrolase</keyword>
<organism evidence="10 11">
    <name type="scientific">Coffea arabica</name>
    <name type="common">Arabian coffee</name>
    <dbReference type="NCBI Taxonomy" id="13443"/>
    <lineage>
        <taxon>Eukaryota</taxon>
        <taxon>Viridiplantae</taxon>
        <taxon>Streptophyta</taxon>
        <taxon>Embryophyta</taxon>
        <taxon>Tracheophyta</taxon>
        <taxon>Spermatophyta</taxon>
        <taxon>Magnoliopsida</taxon>
        <taxon>eudicotyledons</taxon>
        <taxon>Gunneridae</taxon>
        <taxon>Pentapetalae</taxon>
        <taxon>asterids</taxon>
        <taxon>lamiids</taxon>
        <taxon>Gentianales</taxon>
        <taxon>Rubiaceae</taxon>
        <taxon>Ixoroideae</taxon>
        <taxon>Gardenieae complex</taxon>
        <taxon>Bertiereae - Coffeeae clade</taxon>
        <taxon>Coffeeae</taxon>
        <taxon>Coffea</taxon>
    </lineage>
</organism>
<evidence type="ECO:0000256" key="4">
    <source>
        <dbReference type="ARBA" id="ARBA00022722"/>
    </source>
</evidence>
<evidence type="ECO:0000256" key="2">
    <source>
        <dbReference type="ARBA" id="ARBA00004123"/>
    </source>
</evidence>
<dbReference type="InterPro" id="IPR045249">
    <property type="entry name" value="HARBI1-like"/>
</dbReference>
<comment type="cofactor">
    <cofactor evidence="1">
        <name>a divalent metal cation</name>
        <dbReference type="ChEBI" id="CHEBI:60240"/>
    </cofactor>
</comment>
<evidence type="ECO:0000256" key="6">
    <source>
        <dbReference type="ARBA" id="ARBA00022801"/>
    </source>
</evidence>
<reference evidence="10" key="1">
    <citation type="journal article" date="2025" name="Foods">
        <title>Unveiling the Microbial Signatures of Arabica Coffee Cherries: Insights into Ripeness Specific Diversity, Functional Traits, and Implications for Quality and Safety.</title>
        <authorList>
            <consortium name="RefSeq"/>
            <person name="Tenea G.N."/>
            <person name="Cifuentes V."/>
            <person name="Reyes P."/>
            <person name="Cevallos-Vallejos M."/>
        </authorList>
    </citation>
    <scope>NUCLEOTIDE SEQUENCE [LARGE SCALE GENOMIC DNA]</scope>
</reference>
<dbReference type="InterPro" id="IPR027806">
    <property type="entry name" value="HARBI1_dom"/>
</dbReference>
<dbReference type="InterPro" id="IPR058353">
    <property type="entry name" value="DUF8040"/>
</dbReference>
<comment type="similarity">
    <text evidence="3">Belongs to the HARBI1 family.</text>
</comment>
<evidence type="ECO:0000256" key="3">
    <source>
        <dbReference type="ARBA" id="ARBA00006958"/>
    </source>
</evidence>
<evidence type="ECO:0000259" key="9">
    <source>
        <dbReference type="Pfam" id="PF26138"/>
    </source>
</evidence>
<dbReference type="GeneID" id="113700665"/>
<comment type="subcellular location">
    <subcellularLocation>
        <location evidence="2">Nucleus</location>
    </subcellularLocation>
</comment>
<gene>
    <name evidence="11" type="primary">LOC113700665</name>
</gene>
<proteinExistence type="inferred from homology"/>
<dbReference type="PANTHER" id="PTHR22930">
    <property type="match status" value="1"/>
</dbReference>
<dbReference type="GO" id="GO:0016787">
    <property type="term" value="F:hydrolase activity"/>
    <property type="evidence" value="ECO:0007669"/>
    <property type="project" value="UniProtKB-KW"/>
</dbReference>
<keyword evidence="7" id="KW-0539">Nucleus</keyword>
<sequence>MVPLCALGLDINVHLKMADLLRSKAERIIWFSCTTDDARLAFGIPNFYCILDTDSSAMDNQGHIQGGYLDDETDDVDFDNILLGVVLLGFMFFDPRFNRVPRRRRVRDSVLSGRDYVLELINGHEDRIIENMRLDVPQFLMLCDLLVQRGYWHAYPSHQVGVHESVALTLMCLSHDERHRVLAERFQHSTETIDQHVRRVLRALVRLGRDLVRPTDFDGTHPRILNNASLMPWFRDCVGALDGTHVSAWCSSEIRERFINRHGDLSQNVLAACDHDMRFVYVRVDWEGSAHDARILQDTLLDPNSGFPMPPPGKYYAVDAAYRNMPGFMAPFRGAQGTQHERAAKRLFNRRHASIRNIIERTFGVLKKRFPILKGPIQNYLIATQNNIVLACCTLHNFMRAYSPADEYFNEEATLGAIADAQIAGEQQQAGQPIDMSEQGIFNWNEDRRAMAAHMYWNAHN</sequence>
<dbReference type="AlphaFoldDB" id="A0A6P6TFX5"/>
<reference evidence="11" key="2">
    <citation type="submission" date="2025-08" db="UniProtKB">
        <authorList>
            <consortium name="RefSeq"/>
        </authorList>
    </citation>
    <scope>IDENTIFICATION</scope>
    <source>
        <tissue evidence="11">Leaves</tissue>
    </source>
</reference>
<evidence type="ECO:0008006" key="12">
    <source>
        <dbReference type="Google" id="ProtNLM"/>
    </source>
</evidence>
<evidence type="ECO:0000259" key="8">
    <source>
        <dbReference type="Pfam" id="PF13359"/>
    </source>
</evidence>
<feature type="domain" description="DUF8040" evidence="9">
    <location>
        <begin position="109"/>
        <end position="205"/>
    </location>
</feature>